<gene>
    <name evidence="1" type="ORF">IRI77_02565</name>
</gene>
<protein>
    <submittedName>
        <fullName evidence="1">Uncharacterized protein</fullName>
    </submittedName>
</protein>
<dbReference type="EMBL" id="CP063849">
    <property type="protein sequence ID" value="QOY88863.1"/>
    <property type="molecule type" value="Genomic_DNA"/>
</dbReference>
<proteinExistence type="predicted"/>
<dbReference type="RefSeq" id="WP_194450526.1">
    <property type="nucleotide sequence ID" value="NZ_CP063849.1"/>
</dbReference>
<dbReference type="KEGG" id="pfer:IRI77_02565"/>
<dbReference type="Proteomes" id="UP000593892">
    <property type="component" value="Chromosome"/>
</dbReference>
<evidence type="ECO:0000313" key="1">
    <source>
        <dbReference type="EMBL" id="QOY88863.1"/>
    </source>
</evidence>
<dbReference type="AlphaFoldDB" id="A0A7S7NS81"/>
<sequence>MTNRIHDRAVNLLEVSRRSWTGAAGAAAGLMEADEGTMMAPGSSMEEEQLELLEAIAASMNECSASGTYTASSKIRHMAITALLEQVCAPQQVERPVARQEDGFSSWMRNNRLVPSLRT</sequence>
<name>A0A7S7NS81_PALFE</name>
<reference evidence="1 2" key="1">
    <citation type="submission" date="2020-10" db="EMBL/GenBank/DDBJ databases">
        <title>Complete genome sequence of Paludibaculum fermentans P105T, a facultatively anaerobic acidobacterium capable of dissimilatory Fe(III) reduction.</title>
        <authorList>
            <person name="Dedysh S.N."/>
            <person name="Beletsky A.V."/>
            <person name="Kulichevskaya I.S."/>
            <person name="Mardanov A.V."/>
            <person name="Ravin N.V."/>
        </authorList>
    </citation>
    <scope>NUCLEOTIDE SEQUENCE [LARGE SCALE GENOMIC DNA]</scope>
    <source>
        <strain evidence="1 2">P105</strain>
    </source>
</reference>
<keyword evidence="2" id="KW-1185">Reference proteome</keyword>
<accession>A0A7S7NS81</accession>
<organism evidence="1 2">
    <name type="scientific">Paludibaculum fermentans</name>
    <dbReference type="NCBI Taxonomy" id="1473598"/>
    <lineage>
        <taxon>Bacteria</taxon>
        <taxon>Pseudomonadati</taxon>
        <taxon>Acidobacteriota</taxon>
        <taxon>Terriglobia</taxon>
        <taxon>Bryobacterales</taxon>
        <taxon>Bryobacteraceae</taxon>
        <taxon>Paludibaculum</taxon>
    </lineage>
</organism>
<evidence type="ECO:0000313" key="2">
    <source>
        <dbReference type="Proteomes" id="UP000593892"/>
    </source>
</evidence>